<dbReference type="InterPro" id="IPR001667">
    <property type="entry name" value="DDH_dom"/>
</dbReference>
<dbReference type="GO" id="GO:0003676">
    <property type="term" value="F:nucleic acid binding"/>
    <property type="evidence" value="ECO:0007669"/>
    <property type="project" value="InterPro"/>
</dbReference>
<dbReference type="Gene3D" id="3.90.1640.10">
    <property type="entry name" value="inorganic pyrophosphatase (n-terminal core)"/>
    <property type="match status" value="1"/>
</dbReference>
<evidence type="ECO:0000313" key="3">
    <source>
        <dbReference type="EMBL" id="KXG43427.1"/>
    </source>
</evidence>
<name>A0A135L3F5_9BACI</name>
<gene>
    <name evidence="3" type="ORF">U473_04920</name>
</gene>
<keyword evidence="4" id="KW-1185">Reference proteome</keyword>
<reference evidence="3 4" key="1">
    <citation type="submission" date="2016-02" db="EMBL/GenBank/DDBJ databases">
        <title>Draft Genome for Tepidibacillus decaturensis nov. sp. Strain Z9, an Anaerobic, Moderately Thermophilic and Heterotrophic Bacterium from Deep Subsurface of the Illinois Basin, USA.</title>
        <authorList>
            <person name="Dong Y."/>
            <person name="Chang J.Y."/>
            <person name="Sanford R."/>
            <person name="Fouke B.W."/>
        </authorList>
    </citation>
    <scope>NUCLEOTIDE SEQUENCE [LARGE SCALE GENOMIC DNA]</scope>
    <source>
        <strain evidence="3 4">Z9</strain>
    </source>
</reference>
<feature type="domain" description="DDH" evidence="1">
    <location>
        <begin position="25"/>
        <end position="163"/>
    </location>
</feature>
<dbReference type="STRING" id="1413211.U473_04920"/>
<dbReference type="InterPro" id="IPR038763">
    <property type="entry name" value="DHH_sf"/>
</dbReference>
<accession>A0A135L3F5</accession>
<proteinExistence type="predicted"/>
<dbReference type="Proteomes" id="UP000070352">
    <property type="component" value="Unassembled WGS sequence"/>
</dbReference>
<feature type="domain" description="DHHA1" evidence="2">
    <location>
        <begin position="238"/>
        <end position="323"/>
    </location>
</feature>
<evidence type="ECO:0008006" key="5">
    <source>
        <dbReference type="Google" id="ProtNLM"/>
    </source>
</evidence>
<dbReference type="PANTHER" id="PTHR47618">
    <property type="entry name" value="BIFUNCTIONAL OLIGORIBONUCLEASE AND PAP PHOSPHATASE NRNA"/>
    <property type="match status" value="1"/>
</dbReference>
<evidence type="ECO:0000313" key="4">
    <source>
        <dbReference type="Proteomes" id="UP000070352"/>
    </source>
</evidence>
<dbReference type="InterPro" id="IPR051319">
    <property type="entry name" value="Oligoribo/pAp-PDE_c-di-AMP_PDE"/>
</dbReference>
<evidence type="ECO:0000259" key="1">
    <source>
        <dbReference type="Pfam" id="PF01368"/>
    </source>
</evidence>
<evidence type="ECO:0000259" key="2">
    <source>
        <dbReference type="Pfam" id="PF02272"/>
    </source>
</evidence>
<comment type="caution">
    <text evidence="3">The sequence shown here is derived from an EMBL/GenBank/DDBJ whole genome shotgun (WGS) entry which is preliminary data.</text>
</comment>
<dbReference type="PANTHER" id="PTHR47618:SF1">
    <property type="entry name" value="BIFUNCTIONAL OLIGORIBONUCLEASE AND PAP PHOSPHATASE NRNA"/>
    <property type="match status" value="1"/>
</dbReference>
<dbReference type="RefSeq" id="WP_068723923.1">
    <property type="nucleotide sequence ID" value="NZ_LSKU01000001.1"/>
</dbReference>
<organism evidence="3 4">
    <name type="scientific">Tepidibacillus decaturensis</name>
    <dbReference type="NCBI Taxonomy" id="1413211"/>
    <lineage>
        <taxon>Bacteria</taxon>
        <taxon>Bacillati</taxon>
        <taxon>Bacillota</taxon>
        <taxon>Bacilli</taxon>
        <taxon>Bacillales</taxon>
        <taxon>Bacillaceae</taxon>
        <taxon>Tepidibacillus</taxon>
    </lineage>
</organism>
<dbReference type="Pfam" id="PF02272">
    <property type="entry name" value="DHHA1"/>
    <property type="match status" value="1"/>
</dbReference>
<dbReference type="AlphaFoldDB" id="A0A135L3F5"/>
<protein>
    <recommendedName>
        <fullName evidence="5">Exopolyphosphatase</fullName>
    </recommendedName>
</protein>
<dbReference type="OrthoDB" id="9803668at2"/>
<dbReference type="InterPro" id="IPR003156">
    <property type="entry name" value="DHHA1_dom"/>
</dbReference>
<dbReference type="EMBL" id="LSKU01000001">
    <property type="protein sequence ID" value="KXG43427.1"/>
    <property type="molecule type" value="Genomic_DNA"/>
</dbReference>
<sequence length="335" mass="37342">MKDLNEYKRELSQAGQFIKQHDNYLIVSHINPDGDTISSSLTMALLLRFLGKSFTLVNEDPIPDKFNFLPLSDQILSISEIKNTFSHVITVDVADQKRMGMISPLLTDDVEILNIDHHPTNDRFGHLNVILPTAAATCEIMYDLVKELNIPLSQDLASCIYTGLLTDTGGFRYTNTSPKVMRIAAELLEYGVSPGEIAEIALETISKNHISVLQIALSHLQVIENGFIAWTYLKANELPQDVTSDDTEGIVNYTRNIEGVEVGIFFKEVKGNVFKISLRSKKYVDVGAIAKAYHGGGHARASGFTFYGDLEEVLQQLIDAIKQSEGWKYLENKSN</sequence>
<dbReference type="Gene3D" id="3.10.310.30">
    <property type="match status" value="1"/>
</dbReference>
<dbReference type="Pfam" id="PF01368">
    <property type="entry name" value="DHH"/>
    <property type="match status" value="1"/>
</dbReference>
<dbReference type="SUPFAM" id="SSF64182">
    <property type="entry name" value="DHH phosphoesterases"/>
    <property type="match status" value="1"/>
</dbReference>